<reference evidence="2" key="1">
    <citation type="submission" date="2022-11" db="UniProtKB">
        <authorList>
            <consortium name="WormBaseParasite"/>
        </authorList>
    </citation>
    <scope>IDENTIFICATION</scope>
</reference>
<dbReference type="WBParaSite" id="PS1159_v2.g18310.t1">
    <property type="protein sequence ID" value="PS1159_v2.g18310.t1"/>
    <property type="gene ID" value="PS1159_v2.g18310"/>
</dbReference>
<evidence type="ECO:0000313" key="2">
    <source>
        <dbReference type="WBParaSite" id="PS1159_v2.g18310.t1"/>
    </source>
</evidence>
<organism evidence="1 2">
    <name type="scientific">Panagrolaimus sp. PS1159</name>
    <dbReference type="NCBI Taxonomy" id="55785"/>
    <lineage>
        <taxon>Eukaryota</taxon>
        <taxon>Metazoa</taxon>
        <taxon>Ecdysozoa</taxon>
        <taxon>Nematoda</taxon>
        <taxon>Chromadorea</taxon>
        <taxon>Rhabditida</taxon>
        <taxon>Tylenchina</taxon>
        <taxon>Panagrolaimomorpha</taxon>
        <taxon>Panagrolaimoidea</taxon>
        <taxon>Panagrolaimidae</taxon>
        <taxon>Panagrolaimus</taxon>
    </lineage>
</organism>
<evidence type="ECO:0000313" key="1">
    <source>
        <dbReference type="Proteomes" id="UP000887580"/>
    </source>
</evidence>
<accession>A0AC35FMB9</accession>
<name>A0AC35FMB9_9BILA</name>
<protein>
    <submittedName>
        <fullName evidence="2">SAP domain-containing protein</fullName>
    </submittedName>
</protein>
<sequence length="1349" mass="149516">MPLKKNACVDPLIQVRGQLLKRNKLVDNLNSKLRKRPGPLELVNRKILQVDAELEQAVQEGRLPFTPTLSSPSSSTFGETTITTEMISTIIPPLQIRHDEQQYSSSSSSSASATATSVSLSSTVGPKAKIRKKSQQLHRTPYDNTSINTNKIIKLKSIANGKRSTNESIGSLETSSTTSNLSTDFSNSNGISPMETDDIHSDSMQSETNYEITLKQQQIYLQWQEDHHHETNVITPAMSSTTSNCSTPLQSNDTPSIHSTRSSFSVSSAHSGNHGNTRFSSLYSPSVSPTQINETTTLQIPIIESEKPKSKLADFKVQDLKNECKKRQLPVSGAKPQLLERLKPYEDVILATLAPSNGTTISSKSSNITISSAVECNETSPSAGTCQNSCGHQQQHQQQQSIYCQTKPLLPAQDVITDYLQQCQPQKSQQKPLVLQLPPNSKPPQLVQVLVDSNGTVVGVAAMPQQTITPTKPSVPCCCVQCKKQPGSHISTIAETVVQTKSHESKPNEPTFSFSQMGSGGQFTLANSSPVVNECRQMAQNCAGCIAAASQSAIKIVSSELASTNPSRSSVATVQAPSNSSHNLCTAPPLIRSNTSSTMSSTLKKPHIALQKSESNSSTVEQTIAAVAHRRHSIPATVFSHNEDLSDKILSPDQICPSPNVQILSTHDDENDTNLDEIDPNVLMTAKTFSQHEENLRIQQRLIEDLQAELAKSQEQLRREQKLIIAAKRLQLRTDQQTGKQCTQAEILLNNLDIKQINKHHIQHFIQHKSQQQSVQSQSNDYQQLLQVEQKLQEELHMEQAVQDIVRLIKQDGRTALLIVQLLRRYQLERNNQLQQVDAATQQQNQSNDKISIQRTTPASTISGQNELTPGSIQQHQECSGRTSVMSSKSITNENIVDTCCQQLSHQPQNVESCCKNRTCFNQQQKSAQIVVIDDSPASSPAPVNNVPTVGETLQKQKETTQRSKSQNPRTNKRKNNGSRSIWAKTNLIEKSASFTNANSTSVTPSKVVDMEEIFRTVINDTSDSRETPLLTTSTIDNSHQLSQKSQPLHQQQKITNMDASSELVPQLNGFHLVANSDDSSNSAIADDHMDHTSSYQHVLNPSNGYSQEYVVSQQPMQTEICSTTAIFIQPENISSCHVDCYSKPRNENSPERVEIIGNGHEYIQTTNIQQFEYAKNEDFDDLMDVLRDDQECINGHMTEDGNCGREILGYTSAELATFLAADENVVNNGNIYEAFVPTQGQEHYQTQNYQQHCIQQQQQTINNITYENQGNIEYEITAGNLGQHSTLHIEPHQEQAIDDILNNSDMMEPSVEWFDNYFQSPITERQMTACGSRPPNGTNIHRPMDTFV</sequence>
<proteinExistence type="predicted"/>
<dbReference type="Proteomes" id="UP000887580">
    <property type="component" value="Unplaced"/>
</dbReference>